<proteinExistence type="predicted"/>
<organism evidence="2 3">
    <name type="scientific">Steinernema glaseri</name>
    <dbReference type="NCBI Taxonomy" id="37863"/>
    <lineage>
        <taxon>Eukaryota</taxon>
        <taxon>Metazoa</taxon>
        <taxon>Ecdysozoa</taxon>
        <taxon>Nematoda</taxon>
        <taxon>Chromadorea</taxon>
        <taxon>Rhabditida</taxon>
        <taxon>Tylenchina</taxon>
        <taxon>Panagrolaimomorpha</taxon>
        <taxon>Strongyloidoidea</taxon>
        <taxon>Steinernematidae</taxon>
        <taxon>Steinernema</taxon>
    </lineage>
</organism>
<evidence type="ECO:0000313" key="3">
    <source>
        <dbReference type="WBParaSite" id="L893_g32961.t1"/>
    </source>
</evidence>
<keyword evidence="2" id="KW-1185">Reference proteome</keyword>
<dbReference type="WBParaSite" id="L893_g32961.t1">
    <property type="protein sequence ID" value="L893_g32961.t1"/>
    <property type="gene ID" value="L893_g32961"/>
</dbReference>
<name>A0A1I8A633_9BILA</name>
<evidence type="ECO:0000313" key="2">
    <source>
        <dbReference type="Proteomes" id="UP000095287"/>
    </source>
</evidence>
<accession>A0A1I8A633</accession>
<protein>
    <submittedName>
        <fullName evidence="3">Uncharacterized protein</fullName>
    </submittedName>
</protein>
<sequence>MRQKPWLDSSNSEMPAVSLFSNQITKMKKIAIAKKPRNRSVNGANPGNNCGCIAHKMFRIKKDERAGNHPPTALRTPSGLSSWRPPILFREH</sequence>
<evidence type="ECO:0000256" key="1">
    <source>
        <dbReference type="SAM" id="MobiDB-lite"/>
    </source>
</evidence>
<dbReference type="AlphaFoldDB" id="A0A1I8A633"/>
<feature type="region of interest" description="Disordered" evidence="1">
    <location>
        <begin position="65"/>
        <end position="92"/>
    </location>
</feature>
<dbReference type="Proteomes" id="UP000095287">
    <property type="component" value="Unplaced"/>
</dbReference>
<reference evidence="3" key="1">
    <citation type="submission" date="2016-11" db="UniProtKB">
        <authorList>
            <consortium name="WormBaseParasite"/>
        </authorList>
    </citation>
    <scope>IDENTIFICATION</scope>
</reference>